<dbReference type="KEGG" id="cjk:jk0724"/>
<dbReference type="Proteomes" id="UP000000545">
    <property type="component" value="Chromosome"/>
</dbReference>
<organism evidence="1 2">
    <name type="scientific">Corynebacterium jeikeium (strain K411)</name>
    <dbReference type="NCBI Taxonomy" id="306537"/>
    <lineage>
        <taxon>Bacteria</taxon>
        <taxon>Bacillati</taxon>
        <taxon>Actinomycetota</taxon>
        <taxon>Actinomycetes</taxon>
        <taxon>Mycobacteriales</taxon>
        <taxon>Corynebacteriaceae</taxon>
        <taxon>Corynebacterium</taxon>
    </lineage>
</organism>
<gene>
    <name evidence="1" type="ordered locus">jk0724</name>
</gene>
<protein>
    <submittedName>
        <fullName evidence="1">Uncharacterized protein</fullName>
    </submittedName>
</protein>
<reference evidence="1 2" key="1">
    <citation type="journal article" date="2005" name="J. Bacteriol.">
        <title>Complete genome sequence and analysis of the multiresistant nosocomial pathogen Corynebacterium jeikeium K411, a lipid-requiring bacterium of the human skin flora.</title>
        <authorList>
            <person name="Tauch A."/>
            <person name="Kaiser O."/>
            <person name="Hain T."/>
            <person name="Goesmann A."/>
            <person name="Weisshaar B."/>
            <person name="Albersmeier A."/>
            <person name="Bekel T."/>
            <person name="Bischoff N."/>
            <person name="Brune I."/>
            <person name="Chakraborty T."/>
            <person name="Kalinowski J."/>
            <person name="Meyer F."/>
            <person name="Rupp O."/>
            <person name="Schneiker S."/>
            <person name="Viehoever P."/>
            <person name="Puehler A."/>
        </authorList>
    </citation>
    <scope>NUCLEOTIDE SEQUENCE [LARGE SCALE GENOMIC DNA]</scope>
    <source>
        <strain evidence="1 2">K411</strain>
    </source>
</reference>
<keyword evidence="2" id="KW-1185">Reference proteome</keyword>
<proteinExistence type="predicted"/>
<accession>Q4JWC1</accession>
<dbReference type="AlphaFoldDB" id="Q4JWC1"/>
<dbReference type="HOGENOM" id="CLU_3364465_0_0_11"/>
<evidence type="ECO:0000313" key="2">
    <source>
        <dbReference type="Proteomes" id="UP000000545"/>
    </source>
</evidence>
<evidence type="ECO:0000313" key="1">
    <source>
        <dbReference type="EMBL" id="CAI36886.1"/>
    </source>
</evidence>
<dbReference type="EMBL" id="CR931997">
    <property type="protein sequence ID" value="CAI36886.1"/>
    <property type="molecule type" value="Genomic_DNA"/>
</dbReference>
<name>Q4JWC1_CORJK</name>
<sequence>MILITFGVFGVFSSSFRSPCINNNSLQPPGVYPAR</sequence>